<accession>A0A8S9GA60</accession>
<name>A0A8S9GA60_BRACR</name>
<reference evidence="1" key="1">
    <citation type="submission" date="2019-12" db="EMBL/GenBank/DDBJ databases">
        <title>Genome sequencing and annotation of Brassica cretica.</title>
        <authorList>
            <person name="Studholme D.J."/>
            <person name="Sarris P.F."/>
        </authorList>
    </citation>
    <scope>NUCLEOTIDE SEQUENCE</scope>
    <source>
        <strain evidence="1">PFS-001/15</strain>
        <tissue evidence="1">Leaf</tissue>
    </source>
</reference>
<comment type="caution">
    <text evidence="1">The sequence shown here is derived from an EMBL/GenBank/DDBJ whole genome shotgun (WGS) entry which is preliminary data.</text>
</comment>
<evidence type="ECO:0000313" key="1">
    <source>
        <dbReference type="EMBL" id="KAF2542760.1"/>
    </source>
</evidence>
<evidence type="ECO:0000313" key="2">
    <source>
        <dbReference type="Proteomes" id="UP000712281"/>
    </source>
</evidence>
<dbReference type="Proteomes" id="UP000712281">
    <property type="component" value="Unassembled WGS sequence"/>
</dbReference>
<gene>
    <name evidence="1" type="ORF">F2Q68_00028568</name>
</gene>
<dbReference type="EMBL" id="QGKW02002005">
    <property type="protein sequence ID" value="KAF2542760.1"/>
    <property type="molecule type" value="Genomic_DNA"/>
</dbReference>
<organism evidence="1 2">
    <name type="scientific">Brassica cretica</name>
    <name type="common">Mustard</name>
    <dbReference type="NCBI Taxonomy" id="69181"/>
    <lineage>
        <taxon>Eukaryota</taxon>
        <taxon>Viridiplantae</taxon>
        <taxon>Streptophyta</taxon>
        <taxon>Embryophyta</taxon>
        <taxon>Tracheophyta</taxon>
        <taxon>Spermatophyta</taxon>
        <taxon>Magnoliopsida</taxon>
        <taxon>eudicotyledons</taxon>
        <taxon>Gunneridae</taxon>
        <taxon>Pentapetalae</taxon>
        <taxon>rosids</taxon>
        <taxon>malvids</taxon>
        <taxon>Brassicales</taxon>
        <taxon>Brassicaceae</taxon>
        <taxon>Brassiceae</taxon>
        <taxon>Brassica</taxon>
    </lineage>
</organism>
<protein>
    <submittedName>
        <fullName evidence="1">Uncharacterized protein</fullName>
    </submittedName>
</protein>
<proteinExistence type="predicted"/>
<dbReference type="AlphaFoldDB" id="A0A8S9GA60"/>
<sequence length="59" mass="6315">MGNCALKPKVLTSADGAPALEEFETLLLGDQKAGAAKSLRNLFLQAFWNGVLKLFHGNV</sequence>